<protein>
    <submittedName>
        <fullName evidence="4">Uncharacterized protein</fullName>
    </submittedName>
</protein>
<evidence type="ECO:0000256" key="3">
    <source>
        <dbReference type="SAM" id="MobiDB-lite"/>
    </source>
</evidence>
<dbReference type="InterPro" id="IPR036383">
    <property type="entry name" value="TSP1_rpt_sf"/>
</dbReference>
<dbReference type="GO" id="GO:0005576">
    <property type="term" value="C:extracellular region"/>
    <property type="evidence" value="ECO:0007669"/>
    <property type="project" value="UniProtKB-SubCell"/>
</dbReference>
<comment type="caution">
    <text evidence="4">The sequence shown here is derived from an EMBL/GenBank/DDBJ whole genome shotgun (WGS) entry which is preliminary data.</text>
</comment>
<dbReference type="InterPro" id="IPR050439">
    <property type="entry name" value="ADAMTS_ADAMTS-like"/>
</dbReference>
<dbReference type="OrthoDB" id="6100903at2759"/>
<dbReference type="PANTHER" id="PTHR13723:SF305">
    <property type="entry name" value="PROTEIN MADD-4"/>
    <property type="match status" value="1"/>
</dbReference>
<evidence type="ECO:0000256" key="1">
    <source>
        <dbReference type="ARBA" id="ARBA00004613"/>
    </source>
</evidence>
<evidence type="ECO:0000256" key="2">
    <source>
        <dbReference type="ARBA" id="ARBA00022525"/>
    </source>
</evidence>
<keyword evidence="5" id="KW-1185">Reference proteome</keyword>
<accession>A0A2T7PTH7</accession>
<dbReference type="EMBL" id="PZQS01000002">
    <property type="protein sequence ID" value="PVD36731.1"/>
    <property type="molecule type" value="Genomic_DNA"/>
</dbReference>
<dbReference type="GO" id="GO:0030198">
    <property type="term" value="P:extracellular matrix organization"/>
    <property type="evidence" value="ECO:0007669"/>
    <property type="project" value="TreeGrafter"/>
</dbReference>
<dbReference type="GO" id="GO:0004222">
    <property type="term" value="F:metalloendopeptidase activity"/>
    <property type="evidence" value="ECO:0007669"/>
    <property type="project" value="TreeGrafter"/>
</dbReference>
<dbReference type="PROSITE" id="PS50092">
    <property type="entry name" value="TSP1"/>
    <property type="match status" value="1"/>
</dbReference>
<proteinExistence type="predicted"/>
<dbReference type="InterPro" id="IPR000884">
    <property type="entry name" value="TSP1_rpt"/>
</dbReference>
<sequence>MASCMMPDKHLLGSLFSLTKRDVEDHAAHPSTESRNFELRLTSGERLRMSVQKRSAMSPDVTVVERVSGREELRRPQVRDCFFSGGLEGEEGHASLSLCDGQVTGGIHTKNRDIQLQALPELHATRRRREAEHVRVLVTSSPGTSYQTLADDVLKRMTLDKSGLKYNPEGLNAGEFENLTVEVGVYLDRAFIRRVEEKLGLNTTQQLTDLVALKWSGISALMSNPWLVGWNMAFKVVHLEIWREIPGHREQKDGLVLGEHHVQSTLALLRGQRIELKPLDRGSRNGPQEQICKSLTCIRRSPVPELATMSAVLGTPCAKEKMCYENGCVPWVNSLNPKYLRSLEKDNQWGPWSEFSPCEGRCGVAVSVSTRRCNTPEPYLAPFCHGDSIKAKVCPFTAGHNSCCHTKVLFVPHVCTNLFKACSNKSSEESELVRQQANTICSKMKATSSFAYNLTGEGLVRSTTGEVDKCTVTCVSLSKQLPNSFLLPDGTPCTGTDTDKSLNSLRDISWRCVHGRCLAFGCNGKSLGDGGGVEKDECGVCGGDGSSCEKTNRLTNSPDVEP</sequence>
<evidence type="ECO:0000313" key="4">
    <source>
        <dbReference type="EMBL" id="PVD36731.1"/>
    </source>
</evidence>
<dbReference type="GO" id="GO:0031012">
    <property type="term" value="C:extracellular matrix"/>
    <property type="evidence" value="ECO:0007669"/>
    <property type="project" value="TreeGrafter"/>
</dbReference>
<reference evidence="4 5" key="1">
    <citation type="submission" date="2018-04" db="EMBL/GenBank/DDBJ databases">
        <title>The genome of golden apple snail Pomacea canaliculata provides insight into stress tolerance and invasive adaptation.</title>
        <authorList>
            <person name="Liu C."/>
            <person name="Liu B."/>
            <person name="Ren Y."/>
            <person name="Zhang Y."/>
            <person name="Wang H."/>
            <person name="Li S."/>
            <person name="Jiang F."/>
            <person name="Yin L."/>
            <person name="Zhang G."/>
            <person name="Qian W."/>
            <person name="Fan W."/>
        </authorList>
    </citation>
    <scope>NUCLEOTIDE SEQUENCE [LARGE SCALE GENOMIC DNA]</scope>
    <source>
        <strain evidence="4">SZHN2017</strain>
        <tissue evidence="4">Muscle</tissue>
    </source>
</reference>
<dbReference type="AlphaFoldDB" id="A0A2T7PTH7"/>
<dbReference type="Pfam" id="PF00090">
    <property type="entry name" value="TSP_1"/>
    <property type="match status" value="1"/>
</dbReference>
<dbReference type="Gene3D" id="3.40.1620.60">
    <property type="match status" value="1"/>
</dbReference>
<feature type="region of interest" description="Disordered" evidence="3">
    <location>
        <begin position="543"/>
        <end position="562"/>
    </location>
</feature>
<feature type="compositionally biased region" description="Polar residues" evidence="3">
    <location>
        <begin position="553"/>
        <end position="562"/>
    </location>
</feature>
<dbReference type="GO" id="GO:0006508">
    <property type="term" value="P:proteolysis"/>
    <property type="evidence" value="ECO:0007669"/>
    <property type="project" value="TreeGrafter"/>
</dbReference>
<comment type="subcellular location">
    <subcellularLocation>
        <location evidence="1">Secreted</location>
    </subcellularLocation>
</comment>
<keyword evidence="2" id="KW-0964">Secreted</keyword>
<gene>
    <name evidence="4" type="ORF">C0Q70_03718</name>
</gene>
<dbReference type="Proteomes" id="UP000245119">
    <property type="component" value="Linkage Group LG2"/>
</dbReference>
<name>A0A2T7PTH7_POMCA</name>
<dbReference type="Gene3D" id="2.20.100.10">
    <property type="entry name" value="Thrombospondin type-1 (TSP1) repeat"/>
    <property type="match status" value="1"/>
</dbReference>
<dbReference type="SUPFAM" id="SSF82895">
    <property type="entry name" value="TSP-1 type 1 repeat"/>
    <property type="match status" value="1"/>
</dbReference>
<organism evidence="4 5">
    <name type="scientific">Pomacea canaliculata</name>
    <name type="common">Golden apple snail</name>
    <dbReference type="NCBI Taxonomy" id="400727"/>
    <lineage>
        <taxon>Eukaryota</taxon>
        <taxon>Metazoa</taxon>
        <taxon>Spiralia</taxon>
        <taxon>Lophotrochozoa</taxon>
        <taxon>Mollusca</taxon>
        <taxon>Gastropoda</taxon>
        <taxon>Caenogastropoda</taxon>
        <taxon>Architaenioglossa</taxon>
        <taxon>Ampullarioidea</taxon>
        <taxon>Ampullariidae</taxon>
        <taxon>Pomacea</taxon>
    </lineage>
</organism>
<evidence type="ECO:0000313" key="5">
    <source>
        <dbReference type="Proteomes" id="UP000245119"/>
    </source>
</evidence>
<dbReference type="PANTHER" id="PTHR13723">
    <property type="entry name" value="ADAMTS A DISINTEGRIN AND METALLOPROTEASE WITH THROMBOSPONDIN MOTIFS PROTEASE"/>
    <property type="match status" value="1"/>
</dbReference>